<dbReference type="AlphaFoldDB" id="A0A2P5BGU7"/>
<dbReference type="EMBL" id="JXTB01000283">
    <property type="protein sequence ID" value="PON48028.1"/>
    <property type="molecule type" value="Genomic_DNA"/>
</dbReference>
<reference evidence="3" key="1">
    <citation type="submission" date="2016-06" db="EMBL/GenBank/DDBJ databases">
        <title>Parallel loss of symbiosis genes in relatives of nitrogen-fixing non-legume Parasponia.</title>
        <authorList>
            <person name="Van Velzen R."/>
            <person name="Holmer R."/>
            <person name="Bu F."/>
            <person name="Rutten L."/>
            <person name="Van Zeijl A."/>
            <person name="Liu W."/>
            <person name="Santuari L."/>
            <person name="Cao Q."/>
            <person name="Sharma T."/>
            <person name="Shen D."/>
            <person name="Roswanjaya Y."/>
            <person name="Wardhani T."/>
            <person name="Kalhor M.S."/>
            <person name="Jansen J."/>
            <person name="Van den Hoogen J."/>
            <person name="Gungor B."/>
            <person name="Hartog M."/>
            <person name="Hontelez J."/>
            <person name="Verver J."/>
            <person name="Yang W.-C."/>
            <person name="Schijlen E."/>
            <person name="Repin R."/>
            <person name="Schilthuizen M."/>
            <person name="Schranz E."/>
            <person name="Heidstra R."/>
            <person name="Miyata K."/>
            <person name="Fedorova E."/>
            <person name="Kohlen W."/>
            <person name="Bisseling T."/>
            <person name="Smit S."/>
            <person name="Geurts R."/>
        </authorList>
    </citation>
    <scope>NUCLEOTIDE SEQUENCE [LARGE SCALE GENOMIC DNA]</scope>
    <source>
        <strain evidence="3">cv. WU1-14</strain>
    </source>
</reference>
<protein>
    <submittedName>
        <fullName evidence="2">Uncharacterized protein</fullName>
    </submittedName>
</protein>
<name>A0A2P5BGU7_PARAD</name>
<proteinExistence type="predicted"/>
<evidence type="ECO:0000256" key="1">
    <source>
        <dbReference type="SAM" id="MobiDB-lite"/>
    </source>
</evidence>
<feature type="compositionally biased region" description="Basic and acidic residues" evidence="1">
    <location>
        <begin position="104"/>
        <end position="119"/>
    </location>
</feature>
<dbReference type="Proteomes" id="UP000237105">
    <property type="component" value="Unassembled WGS sequence"/>
</dbReference>
<evidence type="ECO:0000313" key="3">
    <source>
        <dbReference type="Proteomes" id="UP000237105"/>
    </source>
</evidence>
<sequence>MAGITHLASIKETITCGCSFMVSVSLTIPENEPTIVVKGRWTIKVLNQVSRLDHDTMAIPEAHISHPMWDPCGMVSEPVPESMVSGDAEPFEEGRIPQGSHIGWKGERSTLDKGVDTFP</sequence>
<evidence type="ECO:0000313" key="2">
    <source>
        <dbReference type="EMBL" id="PON48028.1"/>
    </source>
</evidence>
<feature type="region of interest" description="Disordered" evidence="1">
    <location>
        <begin position="75"/>
        <end position="119"/>
    </location>
</feature>
<accession>A0A2P5BGU7</accession>
<gene>
    <name evidence="2" type="ORF">PanWU01x14_240210</name>
</gene>
<organism evidence="2 3">
    <name type="scientific">Parasponia andersonii</name>
    <name type="common">Sponia andersonii</name>
    <dbReference type="NCBI Taxonomy" id="3476"/>
    <lineage>
        <taxon>Eukaryota</taxon>
        <taxon>Viridiplantae</taxon>
        <taxon>Streptophyta</taxon>
        <taxon>Embryophyta</taxon>
        <taxon>Tracheophyta</taxon>
        <taxon>Spermatophyta</taxon>
        <taxon>Magnoliopsida</taxon>
        <taxon>eudicotyledons</taxon>
        <taxon>Gunneridae</taxon>
        <taxon>Pentapetalae</taxon>
        <taxon>rosids</taxon>
        <taxon>fabids</taxon>
        <taxon>Rosales</taxon>
        <taxon>Cannabaceae</taxon>
        <taxon>Parasponia</taxon>
    </lineage>
</organism>
<keyword evidence="3" id="KW-1185">Reference proteome</keyword>
<comment type="caution">
    <text evidence="2">The sequence shown here is derived from an EMBL/GenBank/DDBJ whole genome shotgun (WGS) entry which is preliminary data.</text>
</comment>